<evidence type="ECO:0000313" key="4">
    <source>
        <dbReference type="Proteomes" id="UP000198882"/>
    </source>
</evidence>
<sequence>MTPIPSEYEDLLTGDAIAHVGTVYPDGSPHQAPVWVDYDGEYVYIGGKAETRKHRNIEQDPRVSISVTDPENPYRFLTVRGTVVERNETDAMAFIDRLSEQYWGCEFPSDRDADRVKLRIRPDHAVGRTIPRPE</sequence>
<dbReference type="Gene3D" id="2.30.110.10">
    <property type="entry name" value="Electron Transport, Fmn-binding Protein, Chain A"/>
    <property type="match status" value="1"/>
</dbReference>
<dbReference type="STRING" id="1095776.SAMN04515672_3369"/>
<dbReference type="AlphaFoldDB" id="A0A1G9CZM7"/>
<evidence type="ECO:0000313" key="3">
    <source>
        <dbReference type="EMBL" id="SDK57079.1"/>
    </source>
</evidence>
<dbReference type="PANTHER" id="PTHR35176:SF6">
    <property type="entry name" value="HEME OXYGENASE HI_0854-RELATED"/>
    <property type="match status" value="1"/>
</dbReference>
<accession>A0A1G9CZM7</accession>
<organism evidence="3 4">
    <name type="scientific">Natronorubrum texcoconense</name>
    <dbReference type="NCBI Taxonomy" id="1095776"/>
    <lineage>
        <taxon>Archaea</taxon>
        <taxon>Methanobacteriati</taxon>
        <taxon>Methanobacteriota</taxon>
        <taxon>Stenosarchaea group</taxon>
        <taxon>Halobacteria</taxon>
        <taxon>Halobacteriales</taxon>
        <taxon>Natrialbaceae</taxon>
        <taxon>Natronorubrum</taxon>
    </lineage>
</organism>
<dbReference type="PANTHER" id="PTHR35176">
    <property type="entry name" value="HEME OXYGENASE HI_0854-RELATED"/>
    <property type="match status" value="1"/>
</dbReference>
<dbReference type="InterPro" id="IPR019920">
    <property type="entry name" value="F420-binding_dom_put"/>
</dbReference>
<dbReference type="EMBL" id="FNFE01000005">
    <property type="protein sequence ID" value="SDK57079.1"/>
    <property type="molecule type" value="Genomic_DNA"/>
</dbReference>
<feature type="domain" description="Pyridoxamine 5'-phosphate oxidase N-terminal" evidence="2">
    <location>
        <begin position="5"/>
        <end position="124"/>
    </location>
</feature>
<dbReference type="GO" id="GO:0005829">
    <property type="term" value="C:cytosol"/>
    <property type="evidence" value="ECO:0007669"/>
    <property type="project" value="TreeGrafter"/>
</dbReference>
<dbReference type="NCBIfam" id="TIGR03618">
    <property type="entry name" value="Rv1155_F420"/>
    <property type="match status" value="1"/>
</dbReference>
<dbReference type="InterPro" id="IPR012349">
    <property type="entry name" value="Split_barrel_FMN-bd"/>
</dbReference>
<protein>
    <submittedName>
        <fullName evidence="3">PPOX class probable F420-dependent enzyme</fullName>
    </submittedName>
</protein>
<dbReference type="GO" id="GO:0016627">
    <property type="term" value="F:oxidoreductase activity, acting on the CH-CH group of donors"/>
    <property type="evidence" value="ECO:0007669"/>
    <property type="project" value="TreeGrafter"/>
</dbReference>
<dbReference type="Proteomes" id="UP000198882">
    <property type="component" value="Unassembled WGS sequence"/>
</dbReference>
<reference evidence="4" key="1">
    <citation type="submission" date="2016-10" db="EMBL/GenBank/DDBJ databases">
        <authorList>
            <person name="Varghese N."/>
            <person name="Submissions S."/>
        </authorList>
    </citation>
    <scope>NUCLEOTIDE SEQUENCE [LARGE SCALE GENOMIC DNA]</scope>
    <source>
        <strain evidence="4">B4,CECT 8067,JCM 17497</strain>
    </source>
</reference>
<evidence type="ECO:0000256" key="1">
    <source>
        <dbReference type="ARBA" id="ARBA00023002"/>
    </source>
</evidence>
<evidence type="ECO:0000259" key="2">
    <source>
        <dbReference type="Pfam" id="PF01243"/>
    </source>
</evidence>
<dbReference type="Pfam" id="PF01243">
    <property type="entry name" value="PNPOx_N"/>
    <property type="match status" value="1"/>
</dbReference>
<dbReference type="RefSeq" id="WP_090309596.1">
    <property type="nucleotide sequence ID" value="NZ_FNFE01000005.1"/>
</dbReference>
<dbReference type="SUPFAM" id="SSF50475">
    <property type="entry name" value="FMN-binding split barrel"/>
    <property type="match status" value="1"/>
</dbReference>
<dbReference type="InterPro" id="IPR052019">
    <property type="entry name" value="F420H2_bilvrd_red/Heme_oxyg"/>
</dbReference>
<gene>
    <name evidence="3" type="ORF">SAMN04515672_3369</name>
</gene>
<keyword evidence="1" id="KW-0560">Oxidoreductase</keyword>
<dbReference type="GO" id="GO:0070967">
    <property type="term" value="F:coenzyme F420 binding"/>
    <property type="evidence" value="ECO:0007669"/>
    <property type="project" value="TreeGrafter"/>
</dbReference>
<dbReference type="InterPro" id="IPR011576">
    <property type="entry name" value="Pyridox_Oxase_N"/>
</dbReference>
<dbReference type="OrthoDB" id="10511at2157"/>
<name>A0A1G9CZM7_9EURY</name>
<proteinExistence type="predicted"/>
<keyword evidence="4" id="KW-1185">Reference proteome</keyword>